<evidence type="ECO:0000313" key="8">
    <source>
        <dbReference type="Proteomes" id="UP000007110"/>
    </source>
</evidence>
<comment type="similarity">
    <text evidence="6">Belongs to the 2'-deoxynucleoside 5'-phosphate N-hydrolase 1 family.</text>
</comment>
<dbReference type="GO" id="GO:0009116">
    <property type="term" value="P:nucleoside metabolic process"/>
    <property type="evidence" value="ECO:0007669"/>
    <property type="project" value="UniProtKB-UniRule"/>
</dbReference>
<feature type="binding site" evidence="6">
    <location>
        <begin position="115"/>
        <end position="117"/>
    </location>
    <ligand>
        <name>substrate</name>
        <note>ligand shared between homodimeric partners</note>
    </ligand>
</feature>
<dbReference type="Gene3D" id="3.40.50.450">
    <property type="match status" value="1"/>
</dbReference>
<dbReference type="GO" id="GO:0070694">
    <property type="term" value="F:5-hydroxymethyl-dUMP N-hydrolase activity"/>
    <property type="evidence" value="ECO:0000318"/>
    <property type="project" value="GO_Central"/>
</dbReference>
<dbReference type="KEGG" id="spu:756548"/>
<dbReference type="GO" id="GO:0009117">
    <property type="term" value="P:nucleotide metabolic process"/>
    <property type="evidence" value="ECO:0007669"/>
    <property type="project" value="UniProtKB-KW"/>
</dbReference>
<evidence type="ECO:0000256" key="5">
    <source>
        <dbReference type="ARBA" id="ARBA00047460"/>
    </source>
</evidence>
<reference evidence="7" key="2">
    <citation type="submission" date="2021-01" db="UniProtKB">
        <authorList>
            <consortium name="EnsemblMetazoa"/>
        </authorList>
    </citation>
    <scope>IDENTIFICATION</scope>
</reference>
<evidence type="ECO:0000256" key="3">
    <source>
        <dbReference type="ARBA" id="ARBA00023080"/>
    </source>
</evidence>
<dbReference type="AlphaFoldDB" id="A0A7M7HKU4"/>
<keyword evidence="2 6" id="KW-0378">Hydrolase</keyword>
<comment type="catalytic activity">
    <reaction evidence="6">
        <text>a purine 2'-deoxyribonucleoside 5'-phosphate + H2O = a purine nucleobase + 2-deoxy-D-ribose 5-phosphate</text>
        <dbReference type="Rhea" id="RHEA:51132"/>
        <dbReference type="ChEBI" id="CHEBI:15377"/>
        <dbReference type="ChEBI" id="CHEBI:26386"/>
        <dbReference type="ChEBI" id="CHEBI:62877"/>
        <dbReference type="ChEBI" id="CHEBI:142198"/>
    </reaction>
</comment>
<comment type="caution">
    <text evidence="6">Lacks conserved residue(s) required for the propagation of feature annotation.</text>
</comment>
<dbReference type="PANTHER" id="PTHR15364">
    <property type="entry name" value="2'-DEOXYNUCLEOSIDE 5'-PHOSPHATE N-HYDROLASE 1"/>
    <property type="match status" value="1"/>
</dbReference>
<comment type="subcellular location">
    <subcellularLocation>
        <location evidence="6">Cytoplasm</location>
    </subcellularLocation>
    <subcellularLocation>
        <location evidence="6">Nucleus</location>
    </subcellularLocation>
</comment>
<keyword evidence="6" id="KW-0963">Cytoplasm</keyword>
<dbReference type="GO" id="GO:0005737">
    <property type="term" value="C:cytoplasm"/>
    <property type="evidence" value="ECO:0007669"/>
    <property type="project" value="UniProtKB-SubCell"/>
</dbReference>
<keyword evidence="8" id="KW-1185">Reference proteome</keyword>
<dbReference type="OMA" id="KILCLYR"/>
<evidence type="ECO:0000256" key="2">
    <source>
        <dbReference type="ARBA" id="ARBA00022801"/>
    </source>
</evidence>
<dbReference type="InterPro" id="IPR051239">
    <property type="entry name" value="2'-dNMP_N-hydrolase"/>
</dbReference>
<dbReference type="OrthoDB" id="18087at2759"/>
<comment type="subunit">
    <text evidence="1 6">Monomer and homodimer.</text>
</comment>
<evidence type="ECO:0000256" key="4">
    <source>
        <dbReference type="ARBA" id="ARBA00023295"/>
    </source>
</evidence>
<comment type="function">
    <text evidence="6">Catalyzes the cleavage of the N-glycosidic bond of deoxyribonucleoside 5'-monophosphates to yield deoxyribose 5-phosphate and a purine or pyrimidine base.</text>
</comment>
<dbReference type="InParanoid" id="A0A7M7HKU4"/>
<name>A0A7M7HKU4_STRPU</name>
<sequence>MSGKNLKIYFGRSIRGGQKGEDARVFSMLVKELMKYGKVLTEKFGDDQAIQKEDAVTSDKAIYQADLTLIDQSDVMVAEVSNPSLGVGYEIGRAHDGNKKILCLYRPKDAPKKLSAMIRGADGINNLTVRDYEESAIPSILSDYFG</sequence>
<dbReference type="HAMAP" id="MF_03036">
    <property type="entry name" value="Nuc_phosphate_hydrolase"/>
    <property type="match status" value="1"/>
</dbReference>
<dbReference type="PANTHER" id="PTHR15364:SF0">
    <property type="entry name" value="2'-DEOXYNUCLEOSIDE 5'-PHOSPHATE N-HYDROLASE 1"/>
    <property type="match status" value="1"/>
</dbReference>
<comment type="catalytic activity">
    <reaction evidence="6">
        <text>a pyrimidine 2'-deoxyribonucleoside 5'-phosphate + H2O = a pyrimidine nucleobase + 2-deoxy-D-ribose 5-phosphate</text>
        <dbReference type="Rhea" id="RHEA:57852"/>
        <dbReference type="ChEBI" id="CHEBI:15377"/>
        <dbReference type="ChEBI" id="CHEBI:26432"/>
        <dbReference type="ChEBI" id="CHEBI:62877"/>
        <dbReference type="ChEBI" id="CHEBI:142209"/>
    </reaction>
</comment>
<keyword evidence="4 6" id="KW-0326">Glycosidase</keyword>
<accession>A0A7M7HKU4</accession>
<dbReference type="GO" id="GO:0009159">
    <property type="term" value="P:deoxyribonucleoside monophosphate catabolic process"/>
    <property type="evidence" value="ECO:0000318"/>
    <property type="project" value="GO_Central"/>
</dbReference>
<evidence type="ECO:0000256" key="6">
    <source>
        <dbReference type="HAMAP-Rule" id="MF_03036"/>
    </source>
</evidence>
<feature type="binding site" description="in other chain" evidence="6">
    <location>
        <position position="90"/>
    </location>
    <ligand>
        <name>substrate</name>
        <note>ligand shared between homodimeric partners</note>
    </ligand>
</feature>
<dbReference type="EnsemblMetazoa" id="XM_011675490">
    <property type="protein sequence ID" value="XP_011673792"/>
    <property type="gene ID" value="LOC756548"/>
</dbReference>
<dbReference type="GeneID" id="756548"/>
<protein>
    <recommendedName>
        <fullName evidence="6">Putative 2'-deoxynucleoside 5'-phosphate N-hydrolase 1</fullName>
        <ecNumber evidence="6">3.2.2.-</ecNumber>
    </recommendedName>
</protein>
<dbReference type="EC" id="3.2.2.-" evidence="6"/>
<proteinExistence type="inferred from homology"/>
<dbReference type="RefSeq" id="XP_011673792.1">
    <property type="nucleotide sequence ID" value="XM_011675490.2"/>
</dbReference>
<dbReference type="Pfam" id="PF05014">
    <property type="entry name" value="Nuc_deoxyrib_tr"/>
    <property type="match status" value="1"/>
</dbReference>
<dbReference type="InterPro" id="IPR007710">
    <property type="entry name" value="Nucleoside_deoxyribTrfase"/>
</dbReference>
<organism evidence="7 8">
    <name type="scientific">Strongylocentrotus purpuratus</name>
    <name type="common">Purple sea urchin</name>
    <dbReference type="NCBI Taxonomy" id="7668"/>
    <lineage>
        <taxon>Eukaryota</taxon>
        <taxon>Metazoa</taxon>
        <taxon>Echinodermata</taxon>
        <taxon>Eleutherozoa</taxon>
        <taxon>Echinozoa</taxon>
        <taxon>Echinoidea</taxon>
        <taxon>Euechinoidea</taxon>
        <taxon>Echinacea</taxon>
        <taxon>Camarodonta</taxon>
        <taxon>Echinidea</taxon>
        <taxon>Strongylocentrotidae</taxon>
        <taxon>Strongylocentrotus</taxon>
    </lineage>
</organism>
<evidence type="ECO:0000313" key="7">
    <source>
        <dbReference type="EnsemblMetazoa" id="XP_011673792"/>
    </source>
</evidence>
<evidence type="ECO:0000256" key="1">
    <source>
        <dbReference type="ARBA" id="ARBA00011407"/>
    </source>
</evidence>
<dbReference type="SUPFAM" id="SSF52309">
    <property type="entry name" value="N-(deoxy)ribosyltransferase-like"/>
    <property type="match status" value="1"/>
</dbReference>
<dbReference type="GO" id="GO:0005634">
    <property type="term" value="C:nucleus"/>
    <property type="evidence" value="ECO:0000318"/>
    <property type="project" value="GO_Central"/>
</dbReference>
<dbReference type="InterPro" id="IPR028607">
    <property type="entry name" value="DNPH1"/>
</dbReference>
<keyword evidence="3 6" id="KW-0546">Nucleotide metabolism</keyword>
<keyword evidence="6" id="KW-0539">Nucleus</keyword>
<reference evidence="8" key="1">
    <citation type="submission" date="2015-02" db="EMBL/GenBank/DDBJ databases">
        <title>Genome sequencing for Strongylocentrotus purpuratus.</title>
        <authorList>
            <person name="Murali S."/>
            <person name="Liu Y."/>
            <person name="Vee V."/>
            <person name="English A."/>
            <person name="Wang M."/>
            <person name="Skinner E."/>
            <person name="Han Y."/>
            <person name="Muzny D.M."/>
            <person name="Worley K.C."/>
            <person name="Gibbs R.A."/>
        </authorList>
    </citation>
    <scope>NUCLEOTIDE SEQUENCE</scope>
</reference>
<dbReference type="Proteomes" id="UP000007110">
    <property type="component" value="Unassembled WGS sequence"/>
</dbReference>
<comment type="catalytic activity">
    <reaction evidence="5">
        <text>5-hydroxymethyl-dUMP + H2O = 5-hydroxymethyluracil + 2-deoxy-D-ribose 5-phosphate</text>
        <dbReference type="Rhea" id="RHEA:77099"/>
        <dbReference type="ChEBI" id="CHEBI:15377"/>
        <dbReference type="ChEBI" id="CHEBI:16964"/>
        <dbReference type="ChEBI" id="CHEBI:62877"/>
        <dbReference type="ChEBI" id="CHEBI:90409"/>
    </reaction>
    <physiologicalReaction direction="left-to-right" evidence="5">
        <dbReference type="Rhea" id="RHEA:77100"/>
    </physiologicalReaction>
</comment>